<dbReference type="Proteomes" id="UP001320831">
    <property type="component" value="Unassembled WGS sequence"/>
</dbReference>
<reference evidence="2 3" key="1">
    <citation type="submission" date="2022-09" db="EMBL/GenBank/DDBJ databases">
        <title>Chelativorans salina sp. nov., a novel slightly halophilic bacterium isolated from a saline lake sediment enrichment.</title>
        <authorList>
            <person name="Gao L."/>
            <person name="Fang B.-Z."/>
            <person name="Li W.-J."/>
        </authorList>
    </citation>
    <scope>NUCLEOTIDE SEQUENCE [LARGE SCALE GENOMIC DNA]</scope>
    <source>
        <strain evidence="2 3">EGI FJ00035</strain>
    </source>
</reference>
<gene>
    <name evidence="2" type="ORF">N5A92_21260</name>
</gene>
<dbReference type="Pfam" id="PF10135">
    <property type="entry name" value="Rod-binding"/>
    <property type="match status" value="1"/>
</dbReference>
<dbReference type="RefSeq" id="WP_260906118.1">
    <property type="nucleotide sequence ID" value="NZ_JAOCZP010000008.1"/>
</dbReference>
<proteinExistence type="predicted"/>
<dbReference type="InterPro" id="IPR019301">
    <property type="entry name" value="Flagellar_prot_FlgJ_N"/>
</dbReference>
<sequence length="177" mass="18420">MAISPPGDILLDVAKAADPEKVAAARARLKAHANGAATAFEVAAPAARAQAAPARRPEHFVQFEAMVLQSFLQNMLPEDTAAFYGEGLSGEMWRGLLAQELGNAMARRGGIGIADRVLGDHTLEDGRKVPVAGVSSGPEAEEAASQASLAASLIQEIERQTAKTLATDAAPPSTHEE</sequence>
<organism evidence="2 3">
    <name type="scientific">Chelativorans salis</name>
    <dbReference type="NCBI Taxonomy" id="2978478"/>
    <lineage>
        <taxon>Bacteria</taxon>
        <taxon>Pseudomonadati</taxon>
        <taxon>Pseudomonadota</taxon>
        <taxon>Alphaproteobacteria</taxon>
        <taxon>Hyphomicrobiales</taxon>
        <taxon>Phyllobacteriaceae</taxon>
        <taxon>Chelativorans</taxon>
    </lineage>
</organism>
<feature type="domain" description="Flagellar protein FlgJ N-terminal" evidence="1">
    <location>
        <begin position="83"/>
        <end position="116"/>
    </location>
</feature>
<evidence type="ECO:0000313" key="3">
    <source>
        <dbReference type="Proteomes" id="UP001320831"/>
    </source>
</evidence>
<accession>A0ABT2LT74</accession>
<protein>
    <submittedName>
        <fullName evidence="2">Rod-binding protein</fullName>
    </submittedName>
</protein>
<evidence type="ECO:0000313" key="2">
    <source>
        <dbReference type="EMBL" id="MCT7377551.1"/>
    </source>
</evidence>
<comment type="caution">
    <text evidence="2">The sequence shown here is derived from an EMBL/GenBank/DDBJ whole genome shotgun (WGS) entry which is preliminary data.</text>
</comment>
<evidence type="ECO:0000259" key="1">
    <source>
        <dbReference type="Pfam" id="PF10135"/>
    </source>
</evidence>
<keyword evidence="3" id="KW-1185">Reference proteome</keyword>
<dbReference type="EMBL" id="JAOCZP010000008">
    <property type="protein sequence ID" value="MCT7377551.1"/>
    <property type="molecule type" value="Genomic_DNA"/>
</dbReference>
<name>A0ABT2LT74_9HYPH</name>